<evidence type="ECO:0000313" key="2">
    <source>
        <dbReference type="Proteomes" id="UP001386437"/>
    </source>
</evidence>
<reference evidence="1 2" key="1">
    <citation type="journal article" date="2022" name="Arch. Microbiol.">
        <title>Paraburkholderia bengalensis sp. nov. isolated from roots of Oryza sativa, IR64.</title>
        <authorList>
            <person name="Nag P."/>
            <person name="Mondal N."/>
            <person name="Sarkar J."/>
            <person name="Das S."/>
        </authorList>
    </citation>
    <scope>NUCLEOTIDE SEQUENCE [LARGE SCALE GENOMIC DNA]</scope>
    <source>
        <strain evidence="1 2">IR64_4_BI</strain>
    </source>
</reference>
<comment type="caution">
    <text evidence="1">The sequence shown here is derived from an EMBL/GenBank/DDBJ whole genome shotgun (WGS) entry which is preliminary data.</text>
</comment>
<evidence type="ECO:0000313" key="1">
    <source>
        <dbReference type="EMBL" id="MEI6002227.1"/>
    </source>
</evidence>
<accession>A0ABU8J386</accession>
<dbReference type="Proteomes" id="UP001386437">
    <property type="component" value="Unassembled WGS sequence"/>
</dbReference>
<organism evidence="1 2">
    <name type="scientific">Paraburkholderia bengalensis</name>
    <dbReference type="NCBI Taxonomy" id="2747562"/>
    <lineage>
        <taxon>Bacteria</taxon>
        <taxon>Pseudomonadati</taxon>
        <taxon>Pseudomonadota</taxon>
        <taxon>Betaproteobacteria</taxon>
        <taxon>Burkholderiales</taxon>
        <taxon>Burkholderiaceae</taxon>
        <taxon>Paraburkholderia</taxon>
    </lineage>
</organism>
<dbReference type="RefSeq" id="WP_336601867.1">
    <property type="nucleotide sequence ID" value="NZ_JACFYJ010000101.1"/>
</dbReference>
<sequence>MARLVDLMRHAENEATRLAAARELLDRGFGKAVQHAEVSAEVNTTPRSVREMSDEELLAILQEGRTEGARTHSRGQ</sequence>
<dbReference type="EMBL" id="JACFYJ010000101">
    <property type="protein sequence ID" value="MEI6002227.1"/>
    <property type="molecule type" value="Genomic_DNA"/>
</dbReference>
<name>A0ABU8J386_9BURK</name>
<protein>
    <submittedName>
        <fullName evidence="1">Uncharacterized protein</fullName>
    </submittedName>
</protein>
<proteinExistence type="predicted"/>
<keyword evidence="2" id="KW-1185">Reference proteome</keyword>
<gene>
    <name evidence="1" type="ORF">H3V53_35405</name>
</gene>